<sequence length="50" mass="5896">MWILLRSGKILLESEDMNHPISQTERMVKRMEMDVVRVRNPRGQEAVLCV</sequence>
<name>A0A383RHW2_PAEAL</name>
<organism evidence="1 2">
    <name type="scientific">Paenibacillus alvei</name>
    <name type="common">Bacillus alvei</name>
    <dbReference type="NCBI Taxonomy" id="44250"/>
    <lineage>
        <taxon>Bacteria</taxon>
        <taxon>Bacillati</taxon>
        <taxon>Bacillota</taxon>
        <taxon>Bacilli</taxon>
        <taxon>Bacillales</taxon>
        <taxon>Paenibacillaceae</taxon>
        <taxon>Paenibacillus</taxon>
    </lineage>
</organism>
<dbReference type="AlphaFoldDB" id="A0A383RHW2"/>
<evidence type="ECO:0000313" key="1">
    <source>
        <dbReference type="EMBL" id="SYX86697.1"/>
    </source>
</evidence>
<dbReference type="EMBL" id="LS992241">
    <property type="protein sequence ID" value="SYX86697.1"/>
    <property type="molecule type" value="Genomic_DNA"/>
</dbReference>
<dbReference type="Proteomes" id="UP000304148">
    <property type="component" value="Chromosome"/>
</dbReference>
<gene>
    <name evidence="1" type="ORF">PBLR_15123</name>
</gene>
<reference evidence="2" key="1">
    <citation type="submission" date="2018-08" db="EMBL/GenBank/DDBJ databases">
        <authorList>
            <person name="Chevrot R."/>
        </authorList>
    </citation>
    <scope>NUCLEOTIDE SEQUENCE [LARGE SCALE GENOMIC DNA]</scope>
</reference>
<evidence type="ECO:0000313" key="2">
    <source>
        <dbReference type="Proteomes" id="UP000304148"/>
    </source>
</evidence>
<protein>
    <submittedName>
        <fullName evidence="1">Uncharacterized protein</fullName>
    </submittedName>
</protein>
<proteinExistence type="predicted"/>
<accession>A0A383RHW2</accession>